<feature type="transmembrane region" description="Helical" evidence="4">
    <location>
        <begin position="141"/>
        <end position="168"/>
    </location>
</feature>
<dbReference type="PROSITE" id="PS50850">
    <property type="entry name" value="MFS"/>
    <property type="match status" value="1"/>
</dbReference>
<feature type="transmembrane region" description="Helical" evidence="4">
    <location>
        <begin position="253"/>
        <end position="276"/>
    </location>
</feature>
<feature type="transmembrane region" description="Helical" evidence="4">
    <location>
        <begin position="219"/>
        <end position="241"/>
    </location>
</feature>
<dbReference type="OrthoDB" id="148947at2"/>
<feature type="transmembrane region" description="Helical" evidence="4">
    <location>
        <begin position="283"/>
        <end position="302"/>
    </location>
</feature>
<evidence type="ECO:0000313" key="7">
    <source>
        <dbReference type="Proteomes" id="UP000254889"/>
    </source>
</evidence>
<dbReference type="EMBL" id="CP031417">
    <property type="protein sequence ID" value="AXK81364.1"/>
    <property type="molecule type" value="Genomic_DNA"/>
</dbReference>
<reference evidence="6 7" key="1">
    <citation type="submission" date="2018-07" db="EMBL/GenBank/DDBJ databases">
        <authorList>
            <person name="Quirk P.G."/>
            <person name="Krulwich T.A."/>
        </authorList>
    </citation>
    <scope>NUCLEOTIDE SEQUENCE [LARGE SCALE GENOMIC DNA]</scope>
    <source>
        <strain evidence="6 7">CC-BB4</strain>
    </source>
</reference>
<dbReference type="Proteomes" id="UP000254889">
    <property type="component" value="Chromosome"/>
</dbReference>
<feature type="domain" description="Major facilitator superfamily (MFS) profile" evidence="5">
    <location>
        <begin position="19"/>
        <end position="397"/>
    </location>
</feature>
<name>A0A345ZWR7_9HYPH</name>
<dbReference type="Pfam" id="PF07690">
    <property type="entry name" value="MFS_1"/>
    <property type="match status" value="1"/>
</dbReference>
<gene>
    <name evidence="6" type="ORF">DW352_13115</name>
</gene>
<feature type="transmembrane region" description="Helical" evidence="4">
    <location>
        <begin position="371"/>
        <end position="392"/>
    </location>
</feature>
<feature type="transmembrane region" description="Helical" evidence="4">
    <location>
        <begin position="342"/>
        <end position="365"/>
    </location>
</feature>
<keyword evidence="7" id="KW-1185">Reference proteome</keyword>
<sequence>MSGSAIAGAGGLAPRARIILSLLLLWLVGNTLRLTILAVPPVLPLIHDELNLNATQIGILTGLPSMLLAVAAVPGSLLIARLGLRTALIVGLLLTALGGALRGLLPDIAWLYAMTIVTGAGVAIMQVTMPSTVRAWTPTHIGFATAVYTNGLLIGEVLPVSLMLPVVLPLVGTWQWAFAVWSAPIFLIVLLVLLFAPRTPEGNAGAPGRRWWPDWRKGLIWRLGFMLGTVNAMYFSTNAFIPNYLTSHGQGEWISGALAALNIGQLPASFLLLAVAGRVEGKAWPYVVSGLLAVVGVAGIVFGTGLWVVAAAALIGFTCATILVLALALPPLLSPPDDVHRVTAAMFTVSYSCAVIVPVISGMAWDLSGMGAFAFLPIGLCGIVLVILAPAINHVPKARS</sequence>
<feature type="transmembrane region" description="Helical" evidence="4">
    <location>
        <begin position="87"/>
        <end position="105"/>
    </location>
</feature>
<dbReference type="SUPFAM" id="SSF103473">
    <property type="entry name" value="MFS general substrate transporter"/>
    <property type="match status" value="1"/>
</dbReference>
<evidence type="ECO:0000256" key="2">
    <source>
        <dbReference type="ARBA" id="ARBA00022989"/>
    </source>
</evidence>
<evidence type="ECO:0000256" key="3">
    <source>
        <dbReference type="ARBA" id="ARBA00023136"/>
    </source>
</evidence>
<dbReference type="KEGG" id="ptaw:DW352_13115"/>
<organism evidence="6 7">
    <name type="scientific">Pseudolabrys taiwanensis</name>
    <dbReference type="NCBI Taxonomy" id="331696"/>
    <lineage>
        <taxon>Bacteria</taxon>
        <taxon>Pseudomonadati</taxon>
        <taxon>Pseudomonadota</taxon>
        <taxon>Alphaproteobacteria</taxon>
        <taxon>Hyphomicrobiales</taxon>
        <taxon>Xanthobacteraceae</taxon>
        <taxon>Pseudolabrys</taxon>
    </lineage>
</organism>
<dbReference type="InterPro" id="IPR052524">
    <property type="entry name" value="MFS_Cyanate_Porter"/>
</dbReference>
<dbReference type="PANTHER" id="PTHR23523">
    <property type="match status" value="1"/>
</dbReference>
<dbReference type="RefSeq" id="WP_115691743.1">
    <property type="nucleotide sequence ID" value="NZ_CP031417.1"/>
</dbReference>
<evidence type="ECO:0000313" key="6">
    <source>
        <dbReference type="EMBL" id="AXK81364.1"/>
    </source>
</evidence>
<feature type="transmembrane region" description="Helical" evidence="4">
    <location>
        <begin position="57"/>
        <end position="80"/>
    </location>
</feature>
<feature type="transmembrane region" description="Helical" evidence="4">
    <location>
        <begin position="308"/>
        <end position="330"/>
    </location>
</feature>
<accession>A0A345ZWR7</accession>
<protein>
    <submittedName>
        <fullName evidence="6">MFS transporter</fullName>
    </submittedName>
</protein>
<dbReference type="InterPro" id="IPR011701">
    <property type="entry name" value="MFS"/>
</dbReference>
<feature type="transmembrane region" description="Helical" evidence="4">
    <location>
        <begin position="111"/>
        <end position="129"/>
    </location>
</feature>
<dbReference type="PANTHER" id="PTHR23523:SF2">
    <property type="entry name" value="2-NITROIMIDAZOLE TRANSPORTER"/>
    <property type="match status" value="1"/>
</dbReference>
<evidence type="ECO:0000256" key="4">
    <source>
        <dbReference type="SAM" id="Phobius"/>
    </source>
</evidence>
<keyword evidence="1 4" id="KW-0812">Transmembrane</keyword>
<evidence type="ECO:0000259" key="5">
    <source>
        <dbReference type="PROSITE" id="PS50850"/>
    </source>
</evidence>
<proteinExistence type="predicted"/>
<keyword evidence="2 4" id="KW-1133">Transmembrane helix</keyword>
<dbReference type="Gene3D" id="1.20.1250.20">
    <property type="entry name" value="MFS general substrate transporter like domains"/>
    <property type="match status" value="1"/>
</dbReference>
<keyword evidence="3 4" id="KW-0472">Membrane</keyword>
<dbReference type="InterPro" id="IPR020846">
    <property type="entry name" value="MFS_dom"/>
</dbReference>
<dbReference type="GO" id="GO:0022857">
    <property type="term" value="F:transmembrane transporter activity"/>
    <property type="evidence" value="ECO:0007669"/>
    <property type="project" value="InterPro"/>
</dbReference>
<dbReference type="InterPro" id="IPR036259">
    <property type="entry name" value="MFS_trans_sf"/>
</dbReference>
<dbReference type="AlphaFoldDB" id="A0A345ZWR7"/>
<feature type="transmembrane region" description="Helical" evidence="4">
    <location>
        <begin position="174"/>
        <end position="196"/>
    </location>
</feature>
<evidence type="ECO:0000256" key="1">
    <source>
        <dbReference type="ARBA" id="ARBA00022692"/>
    </source>
</evidence>